<feature type="domain" description="SAC" evidence="2">
    <location>
        <begin position="108"/>
        <end position="432"/>
    </location>
</feature>
<dbReference type="AlphaFoldDB" id="A0A0I9N7F6"/>
<evidence type="ECO:0000256" key="1">
    <source>
        <dbReference type="SAM" id="MobiDB-lite"/>
    </source>
</evidence>
<organism evidence="3">
    <name type="scientific">Brugia malayi</name>
    <name type="common">Filarial nematode worm</name>
    <dbReference type="NCBI Taxonomy" id="6279"/>
    <lineage>
        <taxon>Eukaryota</taxon>
        <taxon>Metazoa</taxon>
        <taxon>Ecdysozoa</taxon>
        <taxon>Nematoda</taxon>
        <taxon>Chromadorea</taxon>
        <taxon>Rhabditida</taxon>
        <taxon>Spirurina</taxon>
        <taxon>Spiruromorpha</taxon>
        <taxon>Filarioidea</taxon>
        <taxon>Onchocercidae</taxon>
        <taxon>Brugia</taxon>
    </lineage>
</organism>
<dbReference type="InterPro" id="IPR002013">
    <property type="entry name" value="SAC_dom"/>
</dbReference>
<evidence type="ECO:0000313" key="4">
    <source>
        <dbReference type="WormBase" id="Bm6251"/>
    </source>
</evidence>
<dbReference type="PROSITE" id="PS50275">
    <property type="entry name" value="SAC"/>
    <property type="match status" value="1"/>
</dbReference>
<dbReference type="GO" id="GO:2001135">
    <property type="term" value="P:regulation of endocytic recycling"/>
    <property type="evidence" value="ECO:0007669"/>
    <property type="project" value="TreeGrafter"/>
</dbReference>
<gene>
    <name evidence="4" type="primary">bma-sac-2</name>
    <name evidence="3 4" type="ORF">Bm6251</name>
    <name evidence="3" type="ORF">BM_Bm6251</name>
</gene>
<dbReference type="EMBL" id="LN857024">
    <property type="protein sequence ID" value="CTP81941.1"/>
    <property type="molecule type" value="Genomic_DNA"/>
</dbReference>
<reference evidence="3" key="2">
    <citation type="submission" date="2012-12" db="EMBL/GenBank/DDBJ databases">
        <authorList>
            <person name="Gao Y.W."/>
            <person name="Fan S.T."/>
            <person name="Sun H.T."/>
            <person name="Wang Z."/>
            <person name="Gao X.L."/>
            <person name="Li Y.G."/>
            <person name="Wang T.C."/>
            <person name="Zhang K."/>
            <person name="Xu W.W."/>
            <person name="Yu Z.J."/>
            <person name="Xia X.Z."/>
        </authorList>
    </citation>
    <scope>NUCLEOTIDE SEQUENCE</scope>
    <source>
        <strain evidence="3">FR3</strain>
    </source>
</reference>
<dbReference type="GO" id="GO:0045334">
    <property type="term" value="C:clathrin-coated endocytic vesicle"/>
    <property type="evidence" value="ECO:0007669"/>
    <property type="project" value="TreeGrafter"/>
</dbReference>
<dbReference type="PANTHER" id="PTHR45662">
    <property type="entry name" value="PHOSPHATIDYLINOSITIDE PHOSPHATASE SAC1"/>
    <property type="match status" value="1"/>
</dbReference>
<accession>A0A0I9N7F6</accession>
<dbReference type="PANTHER" id="PTHR45662:SF8">
    <property type="entry name" value="PHOSPHATIDYLINOSITIDE PHOSPHATASE SAC2"/>
    <property type="match status" value="1"/>
</dbReference>
<evidence type="ECO:0000259" key="2">
    <source>
        <dbReference type="PROSITE" id="PS50275"/>
    </source>
</evidence>
<dbReference type="Pfam" id="PF02383">
    <property type="entry name" value="Syja_N"/>
    <property type="match status" value="1"/>
</dbReference>
<protein>
    <submittedName>
        <fullName evidence="3">Bm6251</fullName>
    </submittedName>
</protein>
<dbReference type="InterPro" id="IPR022158">
    <property type="entry name" value="Inositol_phosphatase"/>
</dbReference>
<dbReference type="GO" id="GO:0005769">
    <property type="term" value="C:early endosome"/>
    <property type="evidence" value="ECO:0007669"/>
    <property type="project" value="TreeGrafter"/>
</dbReference>
<reference evidence="3" key="1">
    <citation type="journal article" date="2007" name="Science">
        <title>Draft genome of the filarial nematode parasite Brugia malayi.</title>
        <authorList>
            <person name="Ghedin E."/>
            <person name="Wang S."/>
            <person name="Spiro D."/>
            <person name="Caler E."/>
            <person name="Zhao Q."/>
            <person name="Crabtree J."/>
            <person name="Allen J.E."/>
            <person name="Delcher A.L."/>
            <person name="Guiliano D.B."/>
            <person name="Miranda-Saavedra D."/>
            <person name="Angiuoli S.V."/>
            <person name="Creasy T."/>
            <person name="Amedeo P."/>
            <person name="Haas B."/>
            <person name="El-Sayed N.M."/>
            <person name="Wortman J.R."/>
            <person name="Feldblyum T."/>
            <person name="Tallon L."/>
            <person name="Schatz M."/>
            <person name="Shumway M."/>
            <person name="Koo H."/>
            <person name="Salzberg S.L."/>
            <person name="Schobel S."/>
            <person name="Pertea M."/>
            <person name="Pop M."/>
            <person name="White O."/>
            <person name="Barton G.J."/>
            <person name="Carlow C.K."/>
            <person name="Crawford M.J."/>
            <person name="Daub J."/>
            <person name="Dimmic M.W."/>
            <person name="Estes C.F."/>
            <person name="Foster J.M."/>
            <person name="Ganatra M."/>
            <person name="Gregory W.F."/>
            <person name="Johnson N.M."/>
            <person name="Jin J."/>
            <person name="Komuniecki R."/>
            <person name="Korf I."/>
            <person name="Kumar S."/>
            <person name="Laney S."/>
            <person name="Li B.W."/>
            <person name="Li W."/>
            <person name="Lindblom T.H."/>
            <person name="Lustigman S."/>
            <person name="Ma D."/>
            <person name="Maina C.V."/>
            <person name="Martin D.M."/>
            <person name="McCarter J.P."/>
            <person name="McReynolds L."/>
            <person name="Mitreva M."/>
            <person name="Nutman T.B."/>
            <person name="Parkinson J."/>
            <person name="Peregrin-Alvarez J.M."/>
            <person name="Poole C."/>
            <person name="Ren Q."/>
            <person name="Saunders L."/>
            <person name="Sluder A.E."/>
            <person name="Smith K."/>
            <person name="Stanke M."/>
            <person name="Unnasch T.R."/>
            <person name="Ware J."/>
            <person name="Wei A.D."/>
            <person name="Weil G."/>
            <person name="Williams D.J."/>
            <person name="Zhang Y."/>
            <person name="Williams S.A."/>
            <person name="Fraser-Liggett C."/>
            <person name="Slatko B."/>
            <person name="Blaxter M.L."/>
            <person name="Scott A.L."/>
        </authorList>
    </citation>
    <scope>NUCLEOTIDE SEQUENCE</scope>
    <source>
        <strain evidence="3">FR3</strain>
    </source>
</reference>
<dbReference type="WormBase" id="Bm6251">
    <property type="protein sequence ID" value="BM43066"/>
    <property type="gene ID" value="WBGene00226512"/>
    <property type="gene designation" value="Bma-sac-2"/>
</dbReference>
<feature type="compositionally biased region" description="Polar residues" evidence="1">
    <location>
        <begin position="720"/>
        <end position="736"/>
    </location>
</feature>
<feature type="region of interest" description="Disordered" evidence="1">
    <location>
        <begin position="720"/>
        <end position="749"/>
    </location>
</feature>
<evidence type="ECO:0000313" key="3">
    <source>
        <dbReference type="EMBL" id="CTP81941.1"/>
    </source>
</evidence>
<sequence>MKLSASSVEESVDAIELGEFVAFIGKILVGNECYLLVVVECTPVATYPCTNDTINHIDRVVAIPVEKDGLPCKPVISPSKLEKIKISRKKVMHFITGKGNSIRLIDEILQLFNGGDFYICFKRDITLNTQSNFSTRHTNKWFFWNYALLSDLFNDEGFPHPGTEEWIIPVCQGFVAEREVSVEAETKLVITLISRRSINCAGVRYLKRGVDGDGDVANFVETEVVLTIFGHCLSYVQIRGSVPVFWTQQGYRYRPPLVISKTFADSYPAFNKHVTKMIETYGAPLTIVNLVEQRGREMQLSVSFLQHILHMNSPNVAYFTYDFHFRCRGLRFHKVADLISALTEQISAIGFCWVDKCGEIVRQQQGVIRTNCVDCLDRTNVVQCAVSQALCLVQAQKLGIVGPQTNAPLELIQALQTMWADNGDAISRQYAGTDALKGDITRNGQRNLVGMVKDGYNSASRYYLSHMRDAQRQLAVDTLLGMSLDAGETQGEQFEGEDEEVESIGRLVREAILFILPEKEILVGGWALVEGSNSSDQIDSVLVLTKTAVIIASYDDDTKLSDVKHIDFDEISGLEYGHLGKSSRTHLRLCSKSGELFTWRAAKTRLFNNVAIQLRAEDEADEYIQAIGEQIKVTMSLAGYIISFSYVPVLSKPETTDKNKRRMMNMVASVFRSRSDCSMRSQFEHTTFSRLGDLTDDVITSRVEKGIRVVDDMISIMSTSPGESTTVSVESGNSKSNGKREDRLQEKQNNNKNLLKISHICSSKSDDHLTGKTDDFISLLQKFKLATSRSSYAVTANVSNFQAVDFSNNVFSKYRQQILDSKSRIILL</sequence>
<dbReference type="Pfam" id="PF12456">
    <property type="entry name" value="hSac2"/>
    <property type="match status" value="1"/>
</dbReference>
<proteinExistence type="predicted"/>
<name>A0A0I9N7F6_BRUMA</name>
<dbReference type="GO" id="GO:0046856">
    <property type="term" value="P:phosphatidylinositol dephosphorylation"/>
    <property type="evidence" value="ECO:0007669"/>
    <property type="project" value="TreeGrafter"/>
</dbReference>
<dbReference type="GO" id="GO:0043812">
    <property type="term" value="F:phosphatidylinositol-4-phosphate phosphatase activity"/>
    <property type="evidence" value="ECO:0007669"/>
    <property type="project" value="TreeGrafter"/>
</dbReference>